<dbReference type="Proteomes" id="UP001165685">
    <property type="component" value="Unassembled WGS sequence"/>
</dbReference>
<keyword evidence="2" id="KW-0472">Membrane</keyword>
<protein>
    <submittedName>
        <fullName evidence="3">Uncharacterized protein</fullName>
    </submittedName>
</protein>
<keyword evidence="2" id="KW-1133">Transmembrane helix</keyword>
<sequence length="562" mass="59292">MSETHPEHGDRAALGPSLPSMLVALAERLTTGLGAVADAGRDGAGRGGAASGNDAAALAGEELREAVLQVDRAQQDEGIGYRQAGEGLFRLWEEQPHTARVLVHRPEAFIAWLPRVLRVRPDLTEEEAEAQGPSVWCVLAGTVDALWEYAQGDSAGAHRIRRWEPLIARMRFLVLAEPFRDLGLWEPSWASTSALGRVFGYDTGVELIRRAREAREAWRAHLGGYQSVPLFDHAPPFAVEEEVRALAFASGFDGRPLVLADLAQCEQGGRGGATLAVPTGLPADRAVTEDAVEHHLLPRFAVVEAWAAVVGRPGAWRAKGQALLFGAVLGTALLALVSAAVAALASGALGSWYLAAAFAGAAYTVIGAGTLAYGRRWAMPLMLRFPAAAVVGLIVLVAFHPDWWTGLSLGWASAGTALLIAAAPFGYLLTQVRNHNSGQVPEGGGRTRVRGRVVARAALATGTGLAHAFLVALLGMVLVAPVFSEDGDRLRTAWTGDAAAPSSGASTEAFPAAEPPRRPGSPAAILALATSVCLAAGVFSQILWDDKPVTAPLSHQRWRSER</sequence>
<feature type="transmembrane region" description="Helical" evidence="2">
    <location>
        <begin position="523"/>
        <end position="544"/>
    </location>
</feature>
<feature type="transmembrane region" description="Helical" evidence="2">
    <location>
        <begin position="381"/>
        <end position="399"/>
    </location>
</feature>
<dbReference type="EMBL" id="JAQFWP010000063">
    <property type="protein sequence ID" value="MDA2807778.1"/>
    <property type="molecule type" value="Genomic_DNA"/>
</dbReference>
<gene>
    <name evidence="3" type="ORF">O4U47_24930</name>
</gene>
<feature type="transmembrane region" description="Helical" evidence="2">
    <location>
        <begin position="351"/>
        <end position="374"/>
    </location>
</feature>
<reference evidence="3" key="1">
    <citation type="submission" date="2023-01" db="EMBL/GenBank/DDBJ databases">
        <title>Draft genome sequence of Nocardiopsis sp. LSu2-4 isolated from halophytes.</title>
        <authorList>
            <person name="Duangmal K."/>
            <person name="Chantavorakit T."/>
        </authorList>
    </citation>
    <scope>NUCLEOTIDE SEQUENCE</scope>
    <source>
        <strain evidence="3">LSu2-4</strain>
    </source>
</reference>
<feature type="transmembrane region" description="Helical" evidence="2">
    <location>
        <begin position="411"/>
        <end position="432"/>
    </location>
</feature>
<evidence type="ECO:0000313" key="4">
    <source>
        <dbReference type="Proteomes" id="UP001165685"/>
    </source>
</evidence>
<proteinExistence type="predicted"/>
<keyword evidence="2" id="KW-0812">Transmembrane</keyword>
<feature type="transmembrane region" description="Helical" evidence="2">
    <location>
        <begin position="453"/>
        <end position="480"/>
    </location>
</feature>
<accession>A0ABT4TSX5</accession>
<evidence type="ECO:0000313" key="3">
    <source>
        <dbReference type="EMBL" id="MDA2807778.1"/>
    </source>
</evidence>
<keyword evidence="4" id="KW-1185">Reference proteome</keyword>
<name>A0ABT4TSX5_9ACTN</name>
<feature type="region of interest" description="Disordered" evidence="1">
    <location>
        <begin position="497"/>
        <end position="518"/>
    </location>
</feature>
<evidence type="ECO:0000256" key="2">
    <source>
        <dbReference type="SAM" id="Phobius"/>
    </source>
</evidence>
<evidence type="ECO:0000256" key="1">
    <source>
        <dbReference type="SAM" id="MobiDB-lite"/>
    </source>
</evidence>
<organism evidence="3 4">
    <name type="scientific">Nocardiopsis suaedae</name>
    <dbReference type="NCBI Taxonomy" id="3018444"/>
    <lineage>
        <taxon>Bacteria</taxon>
        <taxon>Bacillati</taxon>
        <taxon>Actinomycetota</taxon>
        <taxon>Actinomycetes</taxon>
        <taxon>Streptosporangiales</taxon>
        <taxon>Nocardiopsidaceae</taxon>
        <taxon>Nocardiopsis</taxon>
    </lineage>
</organism>
<feature type="transmembrane region" description="Helical" evidence="2">
    <location>
        <begin position="322"/>
        <end position="345"/>
    </location>
</feature>
<comment type="caution">
    <text evidence="3">The sequence shown here is derived from an EMBL/GenBank/DDBJ whole genome shotgun (WGS) entry which is preliminary data.</text>
</comment>
<dbReference type="RefSeq" id="WP_270680401.1">
    <property type="nucleotide sequence ID" value="NZ_JAQFWP010000063.1"/>
</dbReference>